<feature type="compositionally biased region" description="Polar residues" evidence="1">
    <location>
        <begin position="40"/>
        <end position="53"/>
    </location>
</feature>
<evidence type="ECO:0000313" key="3">
    <source>
        <dbReference type="Proteomes" id="UP001279734"/>
    </source>
</evidence>
<accession>A0AAD3TA16</accession>
<reference evidence="2" key="1">
    <citation type="submission" date="2023-05" db="EMBL/GenBank/DDBJ databases">
        <title>Nepenthes gracilis genome sequencing.</title>
        <authorList>
            <person name="Fukushima K."/>
        </authorList>
    </citation>
    <scope>NUCLEOTIDE SEQUENCE</scope>
    <source>
        <strain evidence="2">SING2019-196</strain>
    </source>
</reference>
<comment type="caution">
    <text evidence="2">The sequence shown here is derived from an EMBL/GenBank/DDBJ whole genome shotgun (WGS) entry which is preliminary data.</text>
</comment>
<proteinExistence type="predicted"/>
<protein>
    <submittedName>
        <fullName evidence="2">Uncharacterized protein</fullName>
    </submittedName>
</protein>
<gene>
    <name evidence="2" type="ORF">Nepgr_027277</name>
</gene>
<organism evidence="2 3">
    <name type="scientific">Nepenthes gracilis</name>
    <name type="common">Slender pitcher plant</name>
    <dbReference type="NCBI Taxonomy" id="150966"/>
    <lineage>
        <taxon>Eukaryota</taxon>
        <taxon>Viridiplantae</taxon>
        <taxon>Streptophyta</taxon>
        <taxon>Embryophyta</taxon>
        <taxon>Tracheophyta</taxon>
        <taxon>Spermatophyta</taxon>
        <taxon>Magnoliopsida</taxon>
        <taxon>eudicotyledons</taxon>
        <taxon>Gunneridae</taxon>
        <taxon>Pentapetalae</taxon>
        <taxon>Caryophyllales</taxon>
        <taxon>Nepenthaceae</taxon>
        <taxon>Nepenthes</taxon>
    </lineage>
</organism>
<evidence type="ECO:0000256" key="1">
    <source>
        <dbReference type="SAM" id="MobiDB-lite"/>
    </source>
</evidence>
<dbReference type="AlphaFoldDB" id="A0AAD3TA16"/>
<evidence type="ECO:0000313" key="2">
    <source>
        <dbReference type="EMBL" id="GMH25434.1"/>
    </source>
</evidence>
<dbReference type="Proteomes" id="UP001279734">
    <property type="component" value="Unassembled WGS sequence"/>
</dbReference>
<keyword evidence="3" id="KW-1185">Reference proteome</keyword>
<name>A0AAD3TA16_NEPGR</name>
<feature type="region of interest" description="Disordered" evidence="1">
    <location>
        <begin position="32"/>
        <end position="64"/>
    </location>
</feature>
<sequence>MQTAVGHISNIATVNPKMVKASEETGKPTHWLITGDDKPLQQTTQPPINSTIGRKNRRATARKTSSEPTVVHGLNLVMHIQHHHFTTAVFANLLWCCVLQFEVESDWCIAADAGMTFSWANALLCGSSDVQEGLNYCCNCFLFTWDVGSCYAAAAGELIYLTAAGVDLAGYHACIGFAGMETLLTWIELSRLCTLSAWFCRNGIWPPVCGRGFDASAAGLDLVH</sequence>
<dbReference type="EMBL" id="BSYO01000029">
    <property type="protein sequence ID" value="GMH25434.1"/>
    <property type="molecule type" value="Genomic_DNA"/>
</dbReference>